<dbReference type="SUPFAM" id="SSF116726">
    <property type="entry name" value="TrkA C-terminal domain-like"/>
    <property type="match status" value="1"/>
</dbReference>
<dbReference type="Pfam" id="PF25991">
    <property type="entry name" value="KhtT_N"/>
    <property type="match status" value="1"/>
</dbReference>
<name>A0A1H1MID3_9MICO</name>
<evidence type="ECO:0000313" key="2">
    <source>
        <dbReference type="EMBL" id="SDR86604.1"/>
    </source>
</evidence>
<dbReference type="InterPro" id="IPR026278">
    <property type="entry name" value="KhtT"/>
</dbReference>
<evidence type="ECO:0000313" key="3">
    <source>
        <dbReference type="Proteomes" id="UP000199482"/>
    </source>
</evidence>
<gene>
    <name evidence="2" type="ORF">SAMN04489721_0424</name>
</gene>
<dbReference type="Proteomes" id="UP000199482">
    <property type="component" value="Chromosome I"/>
</dbReference>
<dbReference type="PANTHER" id="PTHR30445">
    <property type="entry name" value="K(+)_H(+) ANTIPORTER SUBUNIT KHTT"/>
    <property type="match status" value="1"/>
</dbReference>
<dbReference type="InterPro" id="IPR036721">
    <property type="entry name" value="RCK_C_sf"/>
</dbReference>
<dbReference type="InterPro" id="IPR006037">
    <property type="entry name" value="RCK_C"/>
</dbReference>
<dbReference type="AlphaFoldDB" id="A0A1H1MID3"/>
<dbReference type="PIRSF" id="PIRSF005028">
    <property type="entry name" value="KhtT"/>
    <property type="match status" value="1"/>
</dbReference>
<dbReference type="InterPro" id="IPR058776">
    <property type="entry name" value="KhtT-like_N"/>
</dbReference>
<dbReference type="PROSITE" id="PS51202">
    <property type="entry name" value="RCK_C"/>
    <property type="match status" value="1"/>
</dbReference>
<dbReference type="Gene3D" id="3.30.70.1450">
    <property type="entry name" value="Regulator of K+ conductance, C-terminal domain"/>
    <property type="match status" value="1"/>
</dbReference>
<sequence length="167" mass="17587">MSGVGIRIEKVDLPGIGFRHDLVTEGGRRISVVSHRDGERDLGVFDDDDPDACRDSIPLSDDEAAALADVLGASVMMSRLTSLSDETAGLFTEQLALPTDSPYLNRPLGDTKARTRTHASIVAIVRDGQVIPSPTPADVLRAGDVIVAVGTRHGLDGVANLLAHGPD</sequence>
<dbReference type="STRING" id="589382.SAMN04489721_0424"/>
<dbReference type="Pfam" id="PF02080">
    <property type="entry name" value="TrkA_C"/>
    <property type="match status" value="1"/>
</dbReference>
<accession>A0A1H1MID3</accession>
<proteinExistence type="predicted"/>
<evidence type="ECO:0000259" key="1">
    <source>
        <dbReference type="PROSITE" id="PS51202"/>
    </source>
</evidence>
<protein>
    <submittedName>
        <fullName evidence="2">Potassium/proton antiporter regulatory subunit, CPA2 family</fullName>
    </submittedName>
</protein>
<dbReference type="InterPro" id="IPR050144">
    <property type="entry name" value="AAE_transporter"/>
</dbReference>
<organism evidence="2 3">
    <name type="scientific">Agromyces flavus</name>
    <dbReference type="NCBI Taxonomy" id="589382"/>
    <lineage>
        <taxon>Bacteria</taxon>
        <taxon>Bacillati</taxon>
        <taxon>Actinomycetota</taxon>
        <taxon>Actinomycetes</taxon>
        <taxon>Micrococcales</taxon>
        <taxon>Microbacteriaceae</taxon>
        <taxon>Agromyces</taxon>
    </lineage>
</organism>
<feature type="domain" description="RCK C-terminal" evidence="1">
    <location>
        <begin position="80"/>
        <end position="164"/>
    </location>
</feature>
<reference evidence="3" key="1">
    <citation type="submission" date="2016-10" db="EMBL/GenBank/DDBJ databases">
        <authorList>
            <person name="Varghese N."/>
            <person name="Submissions S."/>
        </authorList>
    </citation>
    <scope>NUCLEOTIDE SEQUENCE [LARGE SCALE GENOMIC DNA]</scope>
    <source>
        <strain evidence="3">CPCC 202695</strain>
    </source>
</reference>
<dbReference type="EMBL" id="LT629755">
    <property type="protein sequence ID" value="SDR86604.1"/>
    <property type="molecule type" value="Genomic_DNA"/>
</dbReference>
<dbReference type="GO" id="GO:0008324">
    <property type="term" value="F:monoatomic cation transmembrane transporter activity"/>
    <property type="evidence" value="ECO:0007669"/>
    <property type="project" value="InterPro"/>
</dbReference>
<dbReference type="GO" id="GO:0006813">
    <property type="term" value="P:potassium ion transport"/>
    <property type="evidence" value="ECO:0007669"/>
    <property type="project" value="InterPro"/>
</dbReference>
<dbReference type="PANTHER" id="PTHR30445:SF8">
    <property type="entry name" value="K(+)_H(+) ANTIPORTER SUBUNIT KHTT"/>
    <property type="match status" value="1"/>
</dbReference>